<evidence type="ECO:0000256" key="2">
    <source>
        <dbReference type="ARBA" id="ARBA00004651"/>
    </source>
</evidence>
<evidence type="ECO:0000256" key="3">
    <source>
        <dbReference type="ARBA" id="ARBA00012438"/>
    </source>
</evidence>
<keyword evidence="13 15" id="KW-0472">Membrane</keyword>
<sequence>MKKKTFFTTQFMFLLFFNGAVLLLSVMLWKEKLEVQKEMALSEHYMILSSVMRDMQAEGGDGYDAAKLMEPYTRYRKDKRRALFLYRGEQLLYSDVDDREIFDMEKTAAAEEGMRRIRTDGLFLYVEGKFPQPWDDYILVYRYDLRQMYENWRKLKNTLFLGGSGCSLLLSLCLLTLLNRLFAPLQQIAATSRSIASGDLQGRLPEKGKDEVAAMAGSFNEMASTIQRQIAALQEAAEEKQRLVDNFAHELRTPLTAIYGYGEYLQKAAVTEEDKVACAGYIMSECRRLSNLSRQLLELAALRGEDIAWEQVPVERLMETVEYTVRAKAEKRGITMTFQAELDVLKGNPELLESLLINLIDNGIKACESGGCVQVKAYRDGEKAVLSVSDNGRGIPPEELGRVREAFYRVDKARSRKEGGAGLGLSLCEQIADIHQAVMELDSIPQKGTTVRIVFPFEAG</sequence>
<comment type="subcellular location">
    <subcellularLocation>
        <location evidence="2">Cell membrane</location>
        <topology evidence="2">Multi-pass membrane protein</topology>
    </subcellularLocation>
</comment>
<evidence type="ECO:0000256" key="1">
    <source>
        <dbReference type="ARBA" id="ARBA00000085"/>
    </source>
</evidence>
<dbReference type="Gene3D" id="1.10.287.130">
    <property type="match status" value="1"/>
</dbReference>
<dbReference type="InterPro" id="IPR003661">
    <property type="entry name" value="HisK_dim/P_dom"/>
</dbReference>
<dbReference type="Gene3D" id="6.10.340.10">
    <property type="match status" value="1"/>
</dbReference>
<dbReference type="CDD" id="cd00075">
    <property type="entry name" value="HATPase"/>
    <property type="match status" value="1"/>
</dbReference>
<dbReference type="GO" id="GO:0005524">
    <property type="term" value="F:ATP binding"/>
    <property type="evidence" value="ECO:0007669"/>
    <property type="project" value="UniProtKB-KW"/>
</dbReference>
<dbReference type="InterPro" id="IPR036097">
    <property type="entry name" value="HisK_dim/P_sf"/>
</dbReference>
<dbReference type="InterPro" id="IPR050398">
    <property type="entry name" value="HssS/ArlS-like"/>
</dbReference>
<keyword evidence="11 15" id="KW-1133">Transmembrane helix</keyword>
<dbReference type="PATRIC" id="fig|1432052.4.peg.4785"/>
<keyword evidence="6 18" id="KW-0808">Transferase</keyword>
<dbReference type="InterPro" id="IPR003660">
    <property type="entry name" value="HAMP_dom"/>
</dbReference>
<dbReference type="InterPro" id="IPR004358">
    <property type="entry name" value="Sig_transdc_His_kin-like_C"/>
</dbReference>
<dbReference type="GO" id="GO:0000155">
    <property type="term" value="F:phosphorelay sensor kinase activity"/>
    <property type="evidence" value="ECO:0007669"/>
    <property type="project" value="InterPro"/>
</dbReference>
<keyword evidence="5" id="KW-0597">Phosphoprotein</keyword>
<reference evidence="18 19" key="1">
    <citation type="submission" date="2016-07" db="EMBL/GenBank/DDBJ databases">
        <title>Characterization of isolates of Eisenbergiella tayi derived from blood cultures, using whole genome sequencing.</title>
        <authorList>
            <person name="Burdz T."/>
            <person name="Wiebe D."/>
            <person name="Huynh C."/>
            <person name="Bernard K."/>
        </authorList>
    </citation>
    <scope>NUCLEOTIDE SEQUENCE [LARGE SCALE GENOMIC DNA]</scope>
    <source>
        <strain evidence="18 19">NML 110608</strain>
    </source>
</reference>
<name>A0A1E3A5J5_9FIRM</name>
<dbReference type="SMART" id="SM00304">
    <property type="entry name" value="HAMP"/>
    <property type="match status" value="1"/>
</dbReference>
<dbReference type="AlphaFoldDB" id="A0A1E3A5J5"/>
<evidence type="ECO:0000256" key="4">
    <source>
        <dbReference type="ARBA" id="ARBA00022475"/>
    </source>
</evidence>
<comment type="catalytic activity">
    <reaction evidence="1">
        <text>ATP + protein L-histidine = ADP + protein N-phospho-L-histidine.</text>
        <dbReference type="EC" id="2.7.13.3"/>
    </reaction>
</comment>
<keyword evidence="7 15" id="KW-0812">Transmembrane</keyword>
<evidence type="ECO:0000256" key="14">
    <source>
        <dbReference type="SAM" id="Coils"/>
    </source>
</evidence>
<evidence type="ECO:0000256" key="8">
    <source>
        <dbReference type="ARBA" id="ARBA00022741"/>
    </source>
</evidence>
<comment type="caution">
    <text evidence="18">The sequence shown here is derived from an EMBL/GenBank/DDBJ whole genome shotgun (WGS) entry which is preliminary data.</text>
</comment>
<dbReference type="Proteomes" id="UP000094067">
    <property type="component" value="Unassembled WGS sequence"/>
</dbReference>
<feature type="domain" description="HAMP" evidence="17">
    <location>
        <begin position="179"/>
        <end position="231"/>
    </location>
</feature>
<dbReference type="PROSITE" id="PS50885">
    <property type="entry name" value="HAMP"/>
    <property type="match status" value="1"/>
</dbReference>
<evidence type="ECO:0000313" key="19">
    <source>
        <dbReference type="Proteomes" id="UP000094067"/>
    </source>
</evidence>
<dbReference type="GO" id="GO:0005886">
    <property type="term" value="C:plasma membrane"/>
    <property type="evidence" value="ECO:0007669"/>
    <property type="project" value="UniProtKB-SubCell"/>
</dbReference>
<dbReference type="Pfam" id="PF00672">
    <property type="entry name" value="HAMP"/>
    <property type="match status" value="1"/>
</dbReference>
<feature type="transmembrane region" description="Helical" evidence="15">
    <location>
        <begin position="158"/>
        <end position="178"/>
    </location>
</feature>
<evidence type="ECO:0000256" key="5">
    <source>
        <dbReference type="ARBA" id="ARBA00022553"/>
    </source>
</evidence>
<dbReference type="InterPro" id="IPR003594">
    <property type="entry name" value="HATPase_dom"/>
</dbReference>
<evidence type="ECO:0000256" key="9">
    <source>
        <dbReference type="ARBA" id="ARBA00022777"/>
    </source>
</evidence>
<dbReference type="SMART" id="SM00387">
    <property type="entry name" value="HATPase_c"/>
    <property type="match status" value="1"/>
</dbReference>
<feature type="domain" description="Histidine kinase" evidence="16">
    <location>
        <begin position="246"/>
        <end position="459"/>
    </location>
</feature>
<evidence type="ECO:0000256" key="6">
    <source>
        <dbReference type="ARBA" id="ARBA00022679"/>
    </source>
</evidence>
<dbReference type="CDD" id="cd00082">
    <property type="entry name" value="HisKA"/>
    <property type="match status" value="1"/>
</dbReference>
<feature type="coiled-coil region" evidence="14">
    <location>
        <begin position="223"/>
        <end position="250"/>
    </location>
</feature>
<feature type="transmembrane region" description="Helical" evidence="15">
    <location>
        <begin position="6"/>
        <end position="29"/>
    </location>
</feature>
<keyword evidence="10" id="KW-0067">ATP-binding</keyword>
<accession>A0A1E3A5J5</accession>
<dbReference type="SMART" id="SM00388">
    <property type="entry name" value="HisKA"/>
    <property type="match status" value="1"/>
</dbReference>
<dbReference type="PANTHER" id="PTHR45528">
    <property type="entry name" value="SENSOR HISTIDINE KINASE CPXA"/>
    <property type="match status" value="1"/>
</dbReference>
<evidence type="ECO:0000256" key="10">
    <source>
        <dbReference type="ARBA" id="ARBA00022840"/>
    </source>
</evidence>
<dbReference type="SUPFAM" id="SSF55874">
    <property type="entry name" value="ATPase domain of HSP90 chaperone/DNA topoisomerase II/histidine kinase"/>
    <property type="match status" value="1"/>
</dbReference>
<dbReference type="EMBL" id="MCGH01000003">
    <property type="protein sequence ID" value="ODM03516.1"/>
    <property type="molecule type" value="Genomic_DNA"/>
</dbReference>
<dbReference type="PANTHER" id="PTHR45528:SF1">
    <property type="entry name" value="SENSOR HISTIDINE KINASE CPXA"/>
    <property type="match status" value="1"/>
</dbReference>
<keyword evidence="12" id="KW-0902">Two-component regulatory system</keyword>
<dbReference type="RefSeq" id="WP_069153966.1">
    <property type="nucleotide sequence ID" value="NZ_MCGH01000003.1"/>
</dbReference>
<evidence type="ECO:0000256" key="13">
    <source>
        <dbReference type="ARBA" id="ARBA00023136"/>
    </source>
</evidence>
<evidence type="ECO:0000256" key="7">
    <source>
        <dbReference type="ARBA" id="ARBA00022692"/>
    </source>
</evidence>
<dbReference type="Pfam" id="PF02518">
    <property type="entry name" value="HATPase_c"/>
    <property type="match status" value="1"/>
</dbReference>
<dbReference type="InterPro" id="IPR005467">
    <property type="entry name" value="His_kinase_dom"/>
</dbReference>
<evidence type="ECO:0000256" key="12">
    <source>
        <dbReference type="ARBA" id="ARBA00023012"/>
    </source>
</evidence>
<keyword evidence="14" id="KW-0175">Coiled coil</keyword>
<dbReference type="CDD" id="cd06225">
    <property type="entry name" value="HAMP"/>
    <property type="match status" value="1"/>
</dbReference>
<keyword evidence="9 18" id="KW-0418">Kinase</keyword>
<dbReference type="PROSITE" id="PS50109">
    <property type="entry name" value="HIS_KIN"/>
    <property type="match status" value="1"/>
</dbReference>
<gene>
    <name evidence="18" type="primary">saeS</name>
    <name evidence="18" type="ORF">BEI61_04314</name>
</gene>
<keyword evidence="8" id="KW-0547">Nucleotide-binding</keyword>
<evidence type="ECO:0000256" key="15">
    <source>
        <dbReference type="SAM" id="Phobius"/>
    </source>
</evidence>
<dbReference type="SUPFAM" id="SSF47384">
    <property type="entry name" value="Homodimeric domain of signal transducing histidine kinase"/>
    <property type="match status" value="1"/>
</dbReference>
<proteinExistence type="predicted"/>
<dbReference type="Gene3D" id="3.30.565.10">
    <property type="entry name" value="Histidine kinase-like ATPase, C-terminal domain"/>
    <property type="match status" value="1"/>
</dbReference>
<dbReference type="PRINTS" id="PR00344">
    <property type="entry name" value="BCTRLSENSOR"/>
</dbReference>
<dbReference type="Pfam" id="PF00512">
    <property type="entry name" value="HisKA"/>
    <property type="match status" value="1"/>
</dbReference>
<dbReference type="SUPFAM" id="SSF158472">
    <property type="entry name" value="HAMP domain-like"/>
    <property type="match status" value="1"/>
</dbReference>
<evidence type="ECO:0000256" key="11">
    <source>
        <dbReference type="ARBA" id="ARBA00022989"/>
    </source>
</evidence>
<keyword evidence="4" id="KW-1003">Cell membrane</keyword>
<organism evidence="18 19">
    <name type="scientific">Eisenbergiella tayi</name>
    <dbReference type="NCBI Taxonomy" id="1432052"/>
    <lineage>
        <taxon>Bacteria</taxon>
        <taxon>Bacillati</taxon>
        <taxon>Bacillota</taxon>
        <taxon>Clostridia</taxon>
        <taxon>Lachnospirales</taxon>
        <taxon>Lachnospiraceae</taxon>
        <taxon>Eisenbergiella</taxon>
    </lineage>
</organism>
<evidence type="ECO:0000259" key="16">
    <source>
        <dbReference type="PROSITE" id="PS50109"/>
    </source>
</evidence>
<evidence type="ECO:0000259" key="17">
    <source>
        <dbReference type="PROSITE" id="PS50885"/>
    </source>
</evidence>
<dbReference type="InterPro" id="IPR036890">
    <property type="entry name" value="HATPase_C_sf"/>
</dbReference>
<evidence type="ECO:0000313" key="18">
    <source>
        <dbReference type="EMBL" id="ODM03516.1"/>
    </source>
</evidence>
<protein>
    <recommendedName>
        <fullName evidence="3">histidine kinase</fullName>
        <ecNumber evidence="3">2.7.13.3</ecNumber>
    </recommendedName>
</protein>
<dbReference type="EC" id="2.7.13.3" evidence="3"/>